<dbReference type="Proteomes" id="UP000430508">
    <property type="component" value="Chromosome"/>
</dbReference>
<name>A0A857DHA5_9FIRM</name>
<accession>A0A857DHA5</accession>
<dbReference type="AlphaFoldDB" id="A0A857DHA5"/>
<proteinExistence type="predicted"/>
<organism evidence="1 2">
    <name type="scientific">Dehalobacter restrictus</name>
    <dbReference type="NCBI Taxonomy" id="55583"/>
    <lineage>
        <taxon>Bacteria</taxon>
        <taxon>Bacillati</taxon>
        <taxon>Bacillota</taxon>
        <taxon>Clostridia</taxon>
        <taxon>Eubacteriales</taxon>
        <taxon>Desulfitobacteriaceae</taxon>
        <taxon>Dehalobacter</taxon>
    </lineage>
</organism>
<protein>
    <submittedName>
        <fullName evidence="1">Uncharacterized protein</fullName>
    </submittedName>
</protein>
<dbReference type="RefSeq" id="WP_015044439.1">
    <property type="nucleotide sequence ID" value="NZ_CP046996.1"/>
</dbReference>
<reference evidence="1 2" key="1">
    <citation type="submission" date="2019-12" db="EMBL/GenBank/DDBJ databases">
        <title>Sequence classification of anaerobic respiratory reductive dehalogenases: First we see many, then we see few.</title>
        <authorList>
            <person name="Molenda O."/>
            <person name="Puentes Jacome L.A."/>
            <person name="Cao X."/>
            <person name="Nesbo C.L."/>
            <person name="Tang S."/>
            <person name="Morson N."/>
            <person name="Patron J."/>
            <person name="Lomheim L."/>
            <person name="Wishart D.S."/>
            <person name="Edwards E.A."/>
        </authorList>
    </citation>
    <scope>NUCLEOTIDE SEQUENCE [LARGE SCALE GENOMIC DNA]</scope>
    <source>
        <strain evidence="1 2">12DCA</strain>
    </source>
</reference>
<gene>
    <name evidence="1" type="ORF">GQ588_04035</name>
</gene>
<evidence type="ECO:0000313" key="2">
    <source>
        <dbReference type="Proteomes" id="UP000430508"/>
    </source>
</evidence>
<dbReference type="EMBL" id="CP046996">
    <property type="protein sequence ID" value="QGZ99871.1"/>
    <property type="molecule type" value="Genomic_DNA"/>
</dbReference>
<evidence type="ECO:0000313" key="1">
    <source>
        <dbReference type="EMBL" id="QGZ99871.1"/>
    </source>
</evidence>
<sequence>MAIAATEQNSPNVQSPSCYDKMIDKISQEKGISKEEAKVRLEAKLKEIAQKKGITVEELKKRMAEGKCCKGHGKMDEAKLKEIAEKKGITVEELKQRIEEHHSNKEKALQ</sequence>